<evidence type="ECO:0000313" key="2">
    <source>
        <dbReference type="Proteomes" id="UP001282336"/>
    </source>
</evidence>
<sequence>MQAARGVASDLYSGLERASWYSSCLVPHYNDACQELKAEEIRTVYSVQSIFRYHDVLGHMLQLYFEMVYDDIKNGNPKGGARGLAKTGANVASHLAVTKATRNATTYAVAQLLVQSEFLSKAVVEKLAGKISFAVVAIQFFGLEQKAALAARALKSLDSQYYWILYQAKLEMLYYFIEPILADIIKRVKSGLYFNFEDLAEDLRERYGV</sequence>
<protein>
    <submittedName>
        <fullName evidence="1">Uncharacterized protein</fullName>
    </submittedName>
</protein>
<comment type="caution">
    <text evidence="1">The sequence shown here is derived from an EMBL/GenBank/DDBJ whole genome shotgun (WGS) entry which is preliminary data.</text>
</comment>
<dbReference type="EMBL" id="JAWXRC010000018">
    <property type="protein sequence ID" value="MDX6030510.1"/>
    <property type="molecule type" value="Genomic_DNA"/>
</dbReference>
<dbReference type="Proteomes" id="UP001282336">
    <property type="component" value="Unassembled WGS sequence"/>
</dbReference>
<evidence type="ECO:0000313" key="1">
    <source>
        <dbReference type="EMBL" id="MDX6030510.1"/>
    </source>
</evidence>
<gene>
    <name evidence="1" type="ORF">SIL20_03135</name>
</gene>
<reference evidence="1" key="1">
    <citation type="submission" date="2023-11" db="EMBL/GenBank/DDBJ databases">
        <title>Scandinavium wanjuensis sp. nov., isolated from lettuce South Korea.</title>
        <authorList>
            <person name="Park J."/>
            <person name="Park S."/>
            <person name="Oh K.K."/>
            <person name="Cho G.S."/>
            <person name="Franz C.M.A.P."/>
        </authorList>
    </citation>
    <scope>NUCLEOTIDE SEQUENCE</scope>
    <source>
        <strain evidence="1">V105_12</strain>
    </source>
</reference>
<dbReference type="AlphaFoldDB" id="A0AAJ2RYJ7"/>
<accession>A0AAJ2RYJ7</accession>
<name>A0AAJ2RYJ7_9ENTR</name>
<dbReference type="RefSeq" id="WP_319627117.1">
    <property type="nucleotide sequence ID" value="NZ_JAWXRB010000002.1"/>
</dbReference>
<proteinExistence type="predicted"/>
<organism evidence="1 2">
    <name type="scientific">Scandinavium lactucae</name>
    <dbReference type="NCBI Taxonomy" id="3095028"/>
    <lineage>
        <taxon>Bacteria</taxon>
        <taxon>Pseudomonadati</taxon>
        <taxon>Pseudomonadota</taxon>
        <taxon>Gammaproteobacteria</taxon>
        <taxon>Enterobacterales</taxon>
        <taxon>Enterobacteriaceae</taxon>
        <taxon>Scandinavium</taxon>
    </lineage>
</organism>